<sequence>MISHKRYQLTHRQTEKREERSTRQLSMIASVALRVTGRRAVPLLPELFLFLSLHLYHHLLCLPVLHDRSPTL</sequence>
<dbReference type="EMBL" id="CASHTH010002640">
    <property type="protein sequence ID" value="CAI8033061.1"/>
    <property type="molecule type" value="Genomic_DNA"/>
</dbReference>
<feature type="compositionally biased region" description="Basic and acidic residues" evidence="1">
    <location>
        <begin position="12"/>
        <end position="21"/>
    </location>
</feature>
<dbReference type="AlphaFoldDB" id="A0AA35SQG2"/>
<protein>
    <submittedName>
        <fullName evidence="2">Uncharacterized protein</fullName>
    </submittedName>
</protein>
<dbReference type="Proteomes" id="UP001174909">
    <property type="component" value="Unassembled WGS sequence"/>
</dbReference>
<name>A0AA35SQG2_GEOBA</name>
<accession>A0AA35SQG2</accession>
<organism evidence="2 3">
    <name type="scientific">Geodia barretti</name>
    <name type="common">Barrett's horny sponge</name>
    <dbReference type="NCBI Taxonomy" id="519541"/>
    <lineage>
        <taxon>Eukaryota</taxon>
        <taxon>Metazoa</taxon>
        <taxon>Porifera</taxon>
        <taxon>Demospongiae</taxon>
        <taxon>Heteroscleromorpha</taxon>
        <taxon>Tetractinellida</taxon>
        <taxon>Astrophorina</taxon>
        <taxon>Geodiidae</taxon>
        <taxon>Geodia</taxon>
    </lineage>
</organism>
<feature type="region of interest" description="Disordered" evidence="1">
    <location>
        <begin position="1"/>
        <end position="21"/>
    </location>
</feature>
<evidence type="ECO:0000313" key="3">
    <source>
        <dbReference type="Proteomes" id="UP001174909"/>
    </source>
</evidence>
<comment type="caution">
    <text evidence="2">The sequence shown here is derived from an EMBL/GenBank/DDBJ whole genome shotgun (WGS) entry which is preliminary data.</text>
</comment>
<keyword evidence="3" id="KW-1185">Reference proteome</keyword>
<reference evidence="2" key="1">
    <citation type="submission" date="2023-03" db="EMBL/GenBank/DDBJ databases">
        <authorList>
            <person name="Steffen K."/>
            <person name="Cardenas P."/>
        </authorList>
    </citation>
    <scope>NUCLEOTIDE SEQUENCE</scope>
</reference>
<proteinExistence type="predicted"/>
<gene>
    <name evidence="2" type="ORF">GBAR_LOCUS18646</name>
</gene>
<evidence type="ECO:0000313" key="2">
    <source>
        <dbReference type="EMBL" id="CAI8033061.1"/>
    </source>
</evidence>
<evidence type="ECO:0000256" key="1">
    <source>
        <dbReference type="SAM" id="MobiDB-lite"/>
    </source>
</evidence>